<dbReference type="HOGENOM" id="CLU_2449856_0_0_9"/>
<dbReference type="AlphaFoldDB" id="H1CY95"/>
<name>H1CY95_9FIRM</name>
<organism evidence="1 2">
    <name type="scientific">Dialister succinatiphilus YIT 11850</name>
    <dbReference type="NCBI Taxonomy" id="742743"/>
    <lineage>
        <taxon>Bacteria</taxon>
        <taxon>Bacillati</taxon>
        <taxon>Bacillota</taxon>
        <taxon>Negativicutes</taxon>
        <taxon>Veillonellales</taxon>
        <taxon>Veillonellaceae</taxon>
        <taxon>Dialister</taxon>
    </lineage>
</organism>
<gene>
    <name evidence="1" type="ORF">HMPREF9453_00333</name>
</gene>
<reference evidence="1 2" key="1">
    <citation type="submission" date="2011-11" db="EMBL/GenBank/DDBJ databases">
        <title>The Genome Sequence of Dialister succinatiphilus YIT 11850.</title>
        <authorList>
            <consortium name="The Broad Institute Genome Sequencing Platform"/>
            <person name="Earl A."/>
            <person name="Ward D."/>
            <person name="Feldgarden M."/>
            <person name="Gevers D."/>
            <person name="Morotomi M."/>
            <person name="Young S.K."/>
            <person name="Zeng Q."/>
            <person name="Gargeya S."/>
            <person name="Fitzgerald M."/>
            <person name="Haas B."/>
            <person name="Abouelleil A."/>
            <person name="Alvarado L."/>
            <person name="Arachchi H.M."/>
            <person name="Berlin A."/>
            <person name="Brown A."/>
            <person name="Chapman S.B."/>
            <person name="Dunbar C."/>
            <person name="Gearin G."/>
            <person name="Goldberg J."/>
            <person name="Griggs A."/>
            <person name="Gujja S."/>
            <person name="Heiman D."/>
            <person name="Howarth C."/>
            <person name="Lui A."/>
            <person name="MacDonald P.J.P."/>
            <person name="Montmayeur A."/>
            <person name="Murphy C."/>
            <person name="Neiman D."/>
            <person name="Pearson M."/>
            <person name="Priest M."/>
            <person name="Roberts A."/>
            <person name="Saif S."/>
            <person name="Shea T."/>
            <person name="Sisk P."/>
            <person name="Stolte C."/>
            <person name="Sykes S."/>
            <person name="Wortman J."/>
            <person name="Nusbaum C."/>
            <person name="Birren B."/>
        </authorList>
    </citation>
    <scope>NUCLEOTIDE SEQUENCE [LARGE SCALE GENOMIC DNA]</scope>
    <source>
        <strain evidence="1 2">YIT 11850</strain>
    </source>
</reference>
<dbReference type="EMBL" id="ADLT01000009">
    <property type="protein sequence ID" value="EHO63762.1"/>
    <property type="molecule type" value="Genomic_DNA"/>
</dbReference>
<sequence>MKYTAFFLWKTTILQHCGVRLLFEYRLHTMRVPECPTVVPQAVDNSRLFVGKINPHEVWDSSFSRVNLSTHEFDKKIPTLCKKRRGFFY</sequence>
<proteinExistence type="predicted"/>
<comment type="caution">
    <text evidence="1">The sequence shown here is derived from an EMBL/GenBank/DDBJ whole genome shotgun (WGS) entry which is preliminary data.</text>
</comment>
<keyword evidence="2" id="KW-1185">Reference proteome</keyword>
<accession>H1CY95</accession>
<evidence type="ECO:0000313" key="2">
    <source>
        <dbReference type="Proteomes" id="UP000003277"/>
    </source>
</evidence>
<protein>
    <submittedName>
        <fullName evidence="1">Uncharacterized protein</fullName>
    </submittedName>
</protein>
<evidence type="ECO:0000313" key="1">
    <source>
        <dbReference type="EMBL" id="EHO63762.1"/>
    </source>
</evidence>
<dbReference type="Proteomes" id="UP000003277">
    <property type="component" value="Unassembled WGS sequence"/>
</dbReference>